<sequence>MSVVGWARSHGKESTRWFEEAWEIEQVHCGDGPLVIGVTRADIHPSGAYVIRLRGSPQRIPAACNACRRASHPGTSPVAAAITLLVGGIPCQQCPAHSPEEQPGAHSRTAVAHPDETPPLCFVRYGTSQFESVWCDSCSARSPGHIRALLYAHS</sequence>
<keyword evidence="2" id="KW-1185">Reference proteome</keyword>
<protein>
    <submittedName>
        <fullName evidence="1">Uncharacterized protein</fullName>
    </submittedName>
</protein>
<proteinExistence type="predicted"/>
<evidence type="ECO:0000313" key="1">
    <source>
        <dbReference type="EMBL" id="KAF2855387.1"/>
    </source>
</evidence>
<name>A0A6A7BKU1_9PLEO</name>
<evidence type="ECO:0000313" key="2">
    <source>
        <dbReference type="Proteomes" id="UP000799423"/>
    </source>
</evidence>
<accession>A0A6A7BKU1</accession>
<organism evidence="1 2">
    <name type="scientific">Plenodomus tracheiphilus IPT5</name>
    <dbReference type="NCBI Taxonomy" id="1408161"/>
    <lineage>
        <taxon>Eukaryota</taxon>
        <taxon>Fungi</taxon>
        <taxon>Dikarya</taxon>
        <taxon>Ascomycota</taxon>
        <taxon>Pezizomycotina</taxon>
        <taxon>Dothideomycetes</taxon>
        <taxon>Pleosporomycetidae</taxon>
        <taxon>Pleosporales</taxon>
        <taxon>Pleosporineae</taxon>
        <taxon>Leptosphaeriaceae</taxon>
        <taxon>Plenodomus</taxon>
    </lineage>
</organism>
<dbReference type="Proteomes" id="UP000799423">
    <property type="component" value="Unassembled WGS sequence"/>
</dbReference>
<gene>
    <name evidence="1" type="ORF">T440DRAFT_152980</name>
</gene>
<dbReference type="EMBL" id="MU006290">
    <property type="protein sequence ID" value="KAF2855387.1"/>
    <property type="molecule type" value="Genomic_DNA"/>
</dbReference>
<reference evidence="1" key="1">
    <citation type="submission" date="2020-01" db="EMBL/GenBank/DDBJ databases">
        <authorList>
            <consortium name="DOE Joint Genome Institute"/>
            <person name="Haridas S."/>
            <person name="Albert R."/>
            <person name="Binder M."/>
            <person name="Bloem J."/>
            <person name="Labutti K."/>
            <person name="Salamov A."/>
            <person name="Andreopoulos B."/>
            <person name="Baker S.E."/>
            <person name="Barry K."/>
            <person name="Bills G."/>
            <person name="Bluhm B.H."/>
            <person name="Cannon C."/>
            <person name="Castanera R."/>
            <person name="Culley D.E."/>
            <person name="Daum C."/>
            <person name="Ezra D."/>
            <person name="Gonzalez J.B."/>
            <person name="Henrissat B."/>
            <person name="Kuo A."/>
            <person name="Liang C."/>
            <person name="Lipzen A."/>
            <person name="Lutzoni F."/>
            <person name="Magnuson J."/>
            <person name="Mondo S."/>
            <person name="Nolan M."/>
            <person name="Ohm R."/>
            <person name="Pangilinan J."/>
            <person name="Park H.-J."/>
            <person name="Ramirez L."/>
            <person name="Alfaro M."/>
            <person name="Sun H."/>
            <person name="Tritt A."/>
            <person name="Yoshinaga Y."/>
            <person name="Zwiers L.-H."/>
            <person name="Turgeon B.G."/>
            <person name="Goodwin S.B."/>
            <person name="Spatafora J.W."/>
            <person name="Crous P.W."/>
            <person name="Grigoriev I.V."/>
        </authorList>
    </citation>
    <scope>NUCLEOTIDE SEQUENCE</scope>
    <source>
        <strain evidence="1">IPT5</strain>
    </source>
</reference>
<dbReference type="AlphaFoldDB" id="A0A6A7BKU1"/>